<keyword evidence="6" id="KW-1185">Reference proteome</keyword>
<feature type="repeat" description="Pumilio" evidence="2">
    <location>
        <begin position="829"/>
        <end position="872"/>
    </location>
</feature>
<name>A0A9P5RY55_9FUNG</name>
<dbReference type="InterPro" id="IPR016024">
    <property type="entry name" value="ARM-type_fold"/>
</dbReference>
<feature type="region of interest" description="Disordered" evidence="3">
    <location>
        <begin position="301"/>
        <end position="323"/>
    </location>
</feature>
<dbReference type="PANTHER" id="PTHR12537:SF48">
    <property type="entry name" value="MEIOTIC COILED-COIL PROTEIN 2"/>
    <property type="match status" value="1"/>
</dbReference>
<dbReference type="PROSITE" id="PS50303">
    <property type="entry name" value="PUM_HD"/>
    <property type="match status" value="1"/>
</dbReference>
<dbReference type="GO" id="GO:0010608">
    <property type="term" value="P:post-transcriptional regulation of gene expression"/>
    <property type="evidence" value="ECO:0007669"/>
    <property type="project" value="TreeGrafter"/>
</dbReference>
<dbReference type="InterPro" id="IPR011989">
    <property type="entry name" value="ARM-like"/>
</dbReference>
<feature type="repeat" description="Pumilio" evidence="2">
    <location>
        <begin position="662"/>
        <end position="697"/>
    </location>
</feature>
<feature type="repeat" description="Pumilio" evidence="2">
    <location>
        <begin position="698"/>
        <end position="737"/>
    </location>
</feature>
<accession>A0A9P5RY55</accession>
<dbReference type="InterPro" id="IPR033712">
    <property type="entry name" value="Pumilio_RNA-bd"/>
</dbReference>
<dbReference type="GO" id="GO:0003730">
    <property type="term" value="F:mRNA 3'-UTR binding"/>
    <property type="evidence" value="ECO:0007669"/>
    <property type="project" value="TreeGrafter"/>
</dbReference>
<feature type="region of interest" description="Disordered" evidence="3">
    <location>
        <begin position="902"/>
        <end position="951"/>
    </location>
</feature>
<feature type="region of interest" description="Disordered" evidence="3">
    <location>
        <begin position="475"/>
        <end position="496"/>
    </location>
</feature>
<dbReference type="PROSITE" id="PS50302">
    <property type="entry name" value="PUM"/>
    <property type="match status" value="5"/>
</dbReference>
<evidence type="ECO:0000313" key="5">
    <source>
        <dbReference type="EMBL" id="KAF9148239.1"/>
    </source>
</evidence>
<comment type="caution">
    <text evidence="5">The sequence shown here is derived from an EMBL/GenBank/DDBJ whole genome shotgun (WGS) entry which is preliminary data.</text>
</comment>
<dbReference type="CDD" id="cd07920">
    <property type="entry name" value="Pumilio"/>
    <property type="match status" value="1"/>
</dbReference>
<evidence type="ECO:0000259" key="4">
    <source>
        <dbReference type="PROSITE" id="PS50303"/>
    </source>
</evidence>
<feature type="repeat" description="Pumilio" evidence="2">
    <location>
        <begin position="586"/>
        <end position="621"/>
    </location>
</feature>
<feature type="domain" description="PUM-HD" evidence="4">
    <location>
        <begin position="487"/>
        <end position="895"/>
    </location>
</feature>
<dbReference type="SMART" id="SM00025">
    <property type="entry name" value="Pumilio"/>
    <property type="match status" value="8"/>
</dbReference>
<dbReference type="InterPro" id="IPR001313">
    <property type="entry name" value="Pumilio_RNA-bd_rpt"/>
</dbReference>
<dbReference type="Gene3D" id="1.25.10.10">
    <property type="entry name" value="Leucine-rich Repeat Variant"/>
    <property type="match status" value="1"/>
</dbReference>
<proteinExistence type="predicted"/>
<evidence type="ECO:0000256" key="3">
    <source>
        <dbReference type="SAM" id="MobiDB-lite"/>
    </source>
</evidence>
<feature type="compositionally biased region" description="Low complexity" evidence="3">
    <location>
        <begin position="304"/>
        <end position="322"/>
    </location>
</feature>
<dbReference type="PANTHER" id="PTHR12537">
    <property type="entry name" value="RNA BINDING PROTEIN PUMILIO-RELATED"/>
    <property type="match status" value="1"/>
</dbReference>
<reference evidence="5" key="1">
    <citation type="journal article" date="2020" name="Fungal Divers.">
        <title>Resolving the Mortierellaceae phylogeny through synthesis of multi-gene phylogenetics and phylogenomics.</title>
        <authorList>
            <person name="Vandepol N."/>
            <person name="Liber J."/>
            <person name="Desiro A."/>
            <person name="Na H."/>
            <person name="Kennedy M."/>
            <person name="Barry K."/>
            <person name="Grigoriev I.V."/>
            <person name="Miller A.N."/>
            <person name="O'Donnell K."/>
            <person name="Stajich J.E."/>
            <person name="Bonito G."/>
        </authorList>
    </citation>
    <scope>NUCLEOTIDE SEQUENCE</scope>
    <source>
        <strain evidence="5">NRRL 6426</strain>
    </source>
</reference>
<dbReference type="SUPFAM" id="SSF48371">
    <property type="entry name" value="ARM repeat"/>
    <property type="match status" value="1"/>
</dbReference>
<keyword evidence="1" id="KW-0677">Repeat</keyword>
<dbReference type="Pfam" id="PF00806">
    <property type="entry name" value="PUF"/>
    <property type="match status" value="8"/>
</dbReference>
<dbReference type="OrthoDB" id="668540at2759"/>
<dbReference type="EMBL" id="JAAAUQ010000690">
    <property type="protein sequence ID" value="KAF9148239.1"/>
    <property type="molecule type" value="Genomic_DNA"/>
</dbReference>
<dbReference type="InterPro" id="IPR033133">
    <property type="entry name" value="PUM-HD"/>
</dbReference>
<gene>
    <name evidence="5" type="ORF">BG015_010045</name>
</gene>
<feature type="repeat" description="Pumilio" evidence="2">
    <location>
        <begin position="548"/>
        <end position="585"/>
    </location>
</feature>
<dbReference type="AlphaFoldDB" id="A0A9P5RY55"/>
<organism evidence="5 6">
    <name type="scientific">Linnemannia schmuckeri</name>
    <dbReference type="NCBI Taxonomy" id="64567"/>
    <lineage>
        <taxon>Eukaryota</taxon>
        <taxon>Fungi</taxon>
        <taxon>Fungi incertae sedis</taxon>
        <taxon>Mucoromycota</taxon>
        <taxon>Mortierellomycotina</taxon>
        <taxon>Mortierellomycetes</taxon>
        <taxon>Mortierellales</taxon>
        <taxon>Mortierellaceae</taxon>
        <taxon>Linnemannia</taxon>
    </lineage>
</organism>
<sequence>MSNSPRMEEQISVPLPMASGIKTGTENTHLLRLGDVRLSTYVGSGSTTTASAAMVDAVVVIQRAVRRFLVQKQARMDQSNNTTDATTIKAHLTSTSKDASTAAAVLTHGSNIWNIAPSSSTRRQSSPALTVTVKSAANTVDMGTLQQTCLRQSAEINQLKELVSKMLLESEEDRRKLRQRDREIEELMKQQLKLTQSASLASGFDATTKNATASSSRFGHLTVGVNKPAHAPLLATSSTVPSFNTFGMVGMDDSSSSAATETAESTATGSALGVLADDLYEPNMPYASNVGGPAAAIHPLSMPSQSNSITSLQQQSSTSSHQPNLSVKINASQSFYQQQYQGLMDMVDSPLSSDYGQEVSTPTGYGGSGRGLSQHGYGSQVSFPMMNHRSSGSFSSTSRGGGVGGGVFDSPGVEQPGAYPWNVLTAGLSHSQSWADDMNTGYGYDVQAAGQYQHGAMGHSAGFDPQYINQQYAHSNQQQQATQSAQQQHQGLPPYRNNYRRHSERPVHLDYQMCVDRILQATDQQASIYLQQKLKTSPPDQKLQIIDAILTTSSAYPLMSNRFGNFLIQRCFEFGSPSQIDALAQAMRGNILTLACDPFGCHVVQKALDNVEEDCKARIVTEMFRRIRETIVHRYACHVWQKVFEIRWTDAPPAVMTYVNNAVVGRWAGVAVDETGSLVVQNIFENCAEHDKRPVLNEILQSVTTIAKGQWGNWVIQHILEHGSPADRATVTQKILEDAVSLSLDQYASKVVEKTLRMAATLSNSVTSTTAASATSIVTDNNTNSATAATTPVTPTPTGPPTITINGTIISLTQEEVMGQYIHIVSTNSLNQDRPRIPLIDIAADQYGNYIIQYILTNAGQKHRETCAGLIKRHMVSLRGSKYGQKVAFMVERWRVNPFSNGGGSNAGGALGQGGSNGGGGSGYGSKSGSGANGMEGNGSASGGGGRRNRW</sequence>
<evidence type="ECO:0000313" key="6">
    <source>
        <dbReference type="Proteomes" id="UP000748756"/>
    </source>
</evidence>
<evidence type="ECO:0000256" key="2">
    <source>
        <dbReference type="PROSITE-ProRule" id="PRU00317"/>
    </source>
</evidence>
<evidence type="ECO:0000256" key="1">
    <source>
        <dbReference type="ARBA" id="ARBA00022737"/>
    </source>
</evidence>
<protein>
    <recommendedName>
        <fullName evidence="4">PUM-HD domain-containing protein</fullName>
    </recommendedName>
</protein>
<dbReference type="GO" id="GO:0005737">
    <property type="term" value="C:cytoplasm"/>
    <property type="evidence" value="ECO:0007669"/>
    <property type="project" value="TreeGrafter"/>
</dbReference>
<feature type="compositionally biased region" description="Low complexity" evidence="3">
    <location>
        <begin position="475"/>
        <end position="490"/>
    </location>
</feature>
<dbReference type="Proteomes" id="UP000748756">
    <property type="component" value="Unassembled WGS sequence"/>
</dbReference>